<proteinExistence type="inferred from homology"/>
<dbReference type="InterPro" id="IPR049438">
    <property type="entry name" value="TreT_GT1"/>
</dbReference>
<keyword evidence="3" id="KW-0313">Glucose metabolism</keyword>
<comment type="caution">
    <text evidence="9">The sequence shown here is derived from an EMBL/GenBank/DDBJ whole genome shotgun (WGS) entry which is preliminary data.</text>
</comment>
<gene>
    <name evidence="9" type="ORF">HMPREF1318_1942</name>
</gene>
<dbReference type="InterPro" id="IPR001296">
    <property type="entry name" value="Glyco_trans_1"/>
</dbReference>
<comment type="subunit">
    <text evidence="2">Homodimer.</text>
</comment>
<dbReference type="GO" id="GO:0006006">
    <property type="term" value="P:glucose metabolic process"/>
    <property type="evidence" value="ECO:0007669"/>
    <property type="project" value="UniProtKB-KW"/>
</dbReference>
<sequence length="476" mass="51237">MRSIDVAPLPILELESHLDEVAGHRLKGSVDAARLLLEGRTVWTVTPSTTAGAGPAETIGPLVGYALGLGVDARWLTLDAPADFERVAARLHAGIHGDRGDGGKLGDKQRDLYEHVLSSNADNVVDEVREGDVVILHDPPTAGLAKAFRHAGATVIWRCHLGGGQGGEEAERAWAFLDRYLEDVDLVVVSREEYRPPFIEPERCTVVKPSINPDSPKNRVLDLDEAWSVARLAGIFAGEPPFDAIPFVHEDGRPDAIRQMPSLAGAGLPVPTGVRTIVQVGRWDRLKGAKELIDAFVSNLDALPDDAHLLIVGPDPDPGRDDDSAAVLGEVLDRWDLLPESVACRVHIAAVPTHDREVNATVVNAVQRVADVVTQRSLVEAFGLPVAEAMWKKAAVVASAVGGIQDQIADGVDGALVDPVDARAWAEAAADLLRFPQRAREMGTAAHESVRREFLPDRHLCEVVGAIDRALELRKD</sequence>
<dbReference type="eggNOG" id="COG0438">
    <property type="taxonomic scope" value="Bacteria"/>
</dbReference>
<keyword evidence="6" id="KW-0119">Carbohydrate metabolism</keyword>
<dbReference type="SUPFAM" id="SSF53756">
    <property type="entry name" value="UDP-Glycosyltransferase/glycogen phosphorylase"/>
    <property type="match status" value="1"/>
</dbReference>
<dbReference type="PANTHER" id="PTHR47779:SF1">
    <property type="entry name" value="SYNTHASE (CCG-9), PUTATIVE (AFU_ORTHOLOGUE AFUA_3G12100)-RELATED"/>
    <property type="match status" value="1"/>
</dbReference>
<organism evidence="9 10">
    <name type="scientific">Actinomyces massiliensis F0489</name>
    <dbReference type="NCBI Taxonomy" id="1125718"/>
    <lineage>
        <taxon>Bacteria</taxon>
        <taxon>Bacillati</taxon>
        <taxon>Actinomycetota</taxon>
        <taxon>Actinomycetes</taxon>
        <taxon>Actinomycetales</taxon>
        <taxon>Actinomycetaceae</taxon>
        <taxon>Actinomyces</taxon>
    </lineage>
</organism>
<keyword evidence="5 9" id="KW-0808">Transferase</keyword>
<evidence type="ECO:0000259" key="7">
    <source>
        <dbReference type="Pfam" id="PF00534"/>
    </source>
</evidence>
<dbReference type="Proteomes" id="UP000002941">
    <property type="component" value="Unassembled WGS sequence"/>
</dbReference>
<dbReference type="Pfam" id="PF21269">
    <property type="entry name" value="TreT_GT1"/>
    <property type="match status" value="1"/>
</dbReference>
<evidence type="ECO:0000256" key="2">
    <source>
        <dbReference type="ARBA" id="ARBA00011738"/>
    </source>
</evidence>
<dbReference type="InterPro" id="IPR052078">
    <property type="entry name" value="Trehalose_Metab_GTase"/>
</dbReference>
<evidence type="ECO:0000256" key="4">
    <source>
        <dbReference type="ARBA" id="ARBA00022676"/>
    </source>
</evidence>
<feature type="domain" description="Trehalose synthase N-terminal" evidence="8">
    <location>
        <begin position="48"/>
        <end position="195"/>
    </location>
</feature>
<dbReference type="EMBL" id="AKFT01000057">
    <property type="protein sequence ID" value="EJF46552.1"/>
    <property type="molecule type" value="Genomic_DNA"/>
</dbReference>
<keyword evidence="4 9" id="KW-0328">Glycosyltransferase</keyword>
<dbReference type="AlphaFoldDB" id="J0NP45"/>
<evidence type="ECO:0000256" key="6">
    <source>
        <dbReference type="ARBA" id="ARBA00023277"/>
    </source>
</evidence>
<evidence type="ECO:0000313" key="9">
    <source>
        <dbReference type="EMBL" id="EJF46552.1"/>
    </source>
</evidence>
<comment type="similarity">
    <text evidence="1">Belongs to the glycosyltransferase group 1 family. Glycosyltransferase 4 subfamily.</text>
</comment>
<evidence type="ECO:0000256" key="1">
    <source>
        <dbReference type="ARBA" id="ARBA00009481"/>
    </source>
</evidence>
<dbReference type="Gene3D" id="3.40.50.2000">
    <property type="entry name" value="Glycogen Phosphorylase B"/>
    <property type="match status" value="2"/>
</dbReference>
<dbReference type="Pfam" id="PF00534">
    <property type="entry name" value="Glycos_transf_1"/>
    <property type="match status" value="1"/>
</dbReference>
<name>J0NP45_9ACTO</name>
<dbReference type="PANTHER" id="PTHR47779">
    <property type="entry name" value="SYNTHASE (CCG-9), PUTATIVE (AFU_ORTHOLOGUE AFUA_3G12100)-RELATED"/>
    <property type="match status" value="1"/>
</dbReference>
<dbReference type="PATRIC" id="fig|1125718.3.peg.823"/>
<dbReference type="EC" id="2.4.-.-" evidence="9"/>
<dbReference type="RefSeq" id="WP_008730570.1">
    <property type="nucleotide sequence ID" value="NZ_AKFT01000057.1"/>
</dbReference>
<accession>J0NP45</accession>
<feature type="domain" description="Glycosyl transferase family 1" evidence="7">
    <location>
        <begin position="271"/>
        <end position="447"/>
    </location>
</feature>
<evidence type="ECO:0000313" key="10">
    <source>
        <dbReference type="Proteomes" id="UP000002941"/>
    </source>
</evidence>
<evidence type="ECO:0000259" key="8">
    <source>
        <dbReference type="Pfam" id="PF21269"/>
    </source>
</evidence>
<evidence type="ECO:0000256" key="3">
    <source>
        <dbReference type="ARBA" id="ARBA00022526"/>
    </source>
</evidence>
<dbReference type="GO" id="GO:0016757">
    <property type="term" value="F:glycosyltransferase activity"/>
    <property type="evidence" value="ECO:0007669"/>
    <property type="project" value="UniProtKB-KW"/>
</dbReference>
<dbReference type="OrthoDB" id="9772485at2"/>
<reference evidence="9 10" key="1">
    <citation type="submission" date="2012-05" db="EMBL/GenBank/DDBJ databases">
        <authorList>
            <person name="Harkins D.M."/>
            <person name="Madupu R."/>
            <person name="Durkin A.S."/>
            <person name="Torralba M."/>
            <person name="Methe B."/>
            <person name="Sutton G.G."/>
            <person name="Nelson K.E."/>
        </authorList>
    </citation>
    <scope>NUCLEOTIDE SEQUENCE [LARGE SCALE GENOMIC DNA]</scope>
    <source>
        <strain evidence="9 10">F0489</strain>
    </source>
</reference>
<protein>
    <submittedName>
        <fullName evidence="9">Glycosyltransferase, group 1 family protein</fullName>
        <ecNumber evidence="9">2.4.-.-</ecNumber>
    </submittedName>
</protein>
<keyword evidence="10" id="KW-1185">Reference proteome</keyword>
<evidence type="ECO:0000256" key="5">
    <source>
        <dbReference type="ARBA" id="ARBA00022679"/>
    </source>
</evidence>